<evidence type="ECO:0000313" key="12">
    <source>
        <dbReference type="Proteomes" id="UP001056336"/>
    </source>
</evidence>
<feature type="transmembrane region" description="Helical" evidence="9">
    <location>
        <begin position="34"/>
        <end position="56"/>
    </location>
</feature>
<gene>
    <name evidence="11" type="ORF">M6D93_11135</name>
</gene>
<comment type="pathway">
    <text evidence="2">Carotenoid biosynthesis.</text>
</comment>
<name>A0ABY4QSW2_9ACTN</name>
<feature type="region of interest" description="Disordered" evidence="8">
    <location>
        <begin position="100"/>
        <end position="119"/>
    </location>
</feature>
<keyword evidence="3 9" id="KW-0812">Transmembrane</keyword>
<reference evidence="11" key="2">
    <citation type="submission" date="2022-05" db="EMBL/GenBank/DDBJ databases">
        <authorList>
            <person name="Kim J.-S."/>
            <person name="Lee K."/>
            <person name="Suh M."/>
            <person name="Eom M."/>
            <person name="Kim J.-S."/>
            <person name="Kim D.-S."/>
            <person name="Ko S.-H."/>
            <person name="Shin Y."/>
            <person name="Lee J.-S."/>
        </authorList>
    </citation>
    <scope>NUCLEOTIDE SEQUENCE</scope>
    <source>
        <strain evidence="11">N237</strain>
    </source>
</reference>
<reference evidence="11" key="1">
    <citation type="journal article" date="2018" name="Int. J. Syst. Evol. Microbiol.">
        <title>Jatrophihabitans telluris sp. nov., isolated from sediment soil of lava forest wetlands and the emended description of the genus Jatrophihabitans.</title>
        <authorList>
            <person name="Lee K.C."/>
            <person name="Suh M.K."/>
            <person name="Eom M.K."/>
            <person name="Kim K.K."/>
            <person name="Kim J.S."/>
            <person name="Kim D.S."/>
            <person name="Ko S.H."/>
            <person name="Shin Y.K."/>
            <person name="Lee J.S."/>
        </authorList>
    </citation>
    <scope>NUCLEOTIDE SEQUENCE</scope>
    <source>
        <strain evidence="11">N237</strain>
    </source>
</reference>
<feature type="transmembrane region" description="Helical" evidence="9">
    <location>
        <begin position="76"/>
        <end position="93"/>
    </location>
</feature>
<feature type="transmembrane region" description="Helical" evidence="9">
    <location>
        <begin position="6"/>
        <end position="27"/>
    </location>
</feature>
<evidence type="ECO:0000256" key="8">
    <source>
        <dbReference type="SAM" id="MobiDB-lite"/>
    </source>
</evidence>
<sequence length="119" mass="12828">MTYTVLAVAAVLIAVTLDLVVLGTRLLRTRAFWLSYAIILAFQLLVNGILTGYHIVTYNPTAIIGVRIAYAPIEDIAFGFAMTVNTLIAWIRLRSSPDTLEAGGADGHPAPVEARNETA</sequence>
<accession>A0ABY4QSW2</accession>
<dbReference type="Proteomes" id="UP001056336">
    <property type="component" value="Chromosome"/>
</dbReference>
<evidence type="ECO:0000256" key="3">
    <source>
        <dbReference type="ARBA" id="ARBA00022692"/>
    </source>
</evidence>
<organism evidence="11 12">
    <name type="scientific">Jatrophihabitans telluris</name>
    <dbReference type="NCBI Taxonomy" id="2038343"/>
    <lineage>
        <taxon>Bacteria</taxon>
        <taxon>Bacillati</taxon>
        <taxon>Actinomycetota</taxon>
        <taxon>Actinomycetes</taxon>
        <taxon>Jatrophihabitantales</taxon>
        <taxon>Jatrophihabitantaceae</taxon>
        <taxon>Jatrophihabitans</taxon>
    </lineage>
</organism>
<keyword evidence="4" id="KW-0125">Carotenoid biosynthesis</keyword>
<comment type="subcellular location">
    <subcellularLocation>
        <location evidence="1">Membrane</location>
        <topology evidence="1">Multi-pass membrane protein</topology>
    </subcellularLocation>
</comment>
<keyword evidence="5 9" id="KW-1133">Transmembrane helix</keyword>
<keyword evidence="7" id="KW-0413">Isomerase</keyword>
<keyword evidence="6 9" id="KW-0472">Membrane</keyword>
<dbReference type="EMBL" id="CP097332">
    <property type="protein sequence ID" value="UQX86861.1"/>
    <property type="molecule type" value="Genomic_DNA"/>
</dbReference>
<evidence type="ECO:0000256" key="9">
    <source>
        <dbReference type="SAM" id="Phobius"/>
    </source>
</evidence>
<evidence type="ECO:0000256" key="1">
    <source>
        <dbReference type="ARBA" id="ARBA00004141"/>
    </source>
</evidence>
<dbReference type="NCBIfam" id="TIGR03462">
    <property type="entry name" value="CarR_dom_SF"/>
    <property type="match status" value="1"/>
</dbReference>
<dbReference type="RefSeq" id="WP_249769253.1">
    <property type="nucleotide sequence ID" value="NZ_CP097332.1"/>
</dbReference>
<proteinExistence type="predicted"/>
<evidence type="ECO:0000256" key="4">
    <source>
        <dbReference type="ARBA" id="ARBA00022746"/>
    </source>
</evidence>
<evidence type="ECO:0000256" key="2">
    <source>
        <dbReference type="ARBA" id="ARBA00004829"/>
    </source>
</evidence>
<feature type="domain" description="Lycopene cyclase" evidence="10">
    <location>
        <begin position="2"/>
        <end position="84"/>
    </location>
</feature>
<keyword evidence="12" id="KW-1185">Reference proteome</keyword>
<evidence type="ECO:0000256" key="6">
    <source>
        <dbReference type="ARBA" id="ARBA00023136"/>
    </source>
</evidence>
<evidence type="ECO:0000256" key="7">
    <source>
        <dbReference type="ARBA" id="ARBA00023235"/>
    </source>
</evidence>
<evidence type="ECO:0000256" key="5">
    <source>
        <dbReference type="ARBA" id="ARBA00022989"/>
    </source>
</evidence>
<protein>
    <submittedName>
        <fullName evidence="11">Lycopene cyclase domain-containing protein</fullName>
    </submittedName>
</protein>
<evidence type="ECO:0000259" key="10">
    <source>
        <dbReference type="Pfam" id="PF18916"/>
    </source>
</evidence>
<evidence type="ECO:0000313" key="11">
    <source>
        <dbReference type="EMBL" id="UQX86861.1"/>
    </source>
</evidence>
<dbReference type="InterPro" id="IPR017825">
    <property type="entry name" value="Lycopene_cyclase_dom"/>
</dbReference>
<dbReference type="Pfam" id="PF18916">
    <property type="entry name" value="Lycopene_cyc"/>
    <property type="match status" value="1"/>
</dbReference>